<reference evidence="2" key="1">
    <citation type="submission" date="2018-05" db="EMBL/GenBank/DDBJ databases">
        <authorList>
            <person name="Lanie J.A."/>
            <person name="Ng W.-L."/>
            <person name="Kazmierczak K.M."/>
            <person name="Andrzejewski T.M."/>
            <person name="Davidsen T.M."/>
            <person name="Wayne K.J."/>
            <person name="Tettelin H."/>
            <person name="Glass J.I."/>
            <person name="Rusch D."/>
            <person name="Podicherti R."/>
            <person name="Tsui H.-C.T."/>
            <person name="Winkler M.E."/>
        </authorList>
    </citation>
    <scope>NUCLEOTIDE SEQUENCE</scope>
</reference>
<dbReference type="Pfam" id="PF04892">
    <property type="entry name" value="VanZ"/>
    <property type="match status" value="1"/>
</dbReference>
<organism evidence="2">
    <name type="scientific">marine metagenome</name>
    <dbReference type="NCBI Taxonomy" id="408172"/>
    <lineage>
        <taxon>unclassified sequences</taxon>
        <taxon>metagenomes</taxon>
        <taxon>ecological metagenomes</taxon>
    </lineage>
</organism>
<sequence>MFLALILLGSSIPGDSIPEVVALTWDKLLHVGEYGILGILGFRAFQNDSSNPVVWISLFGIGFGCIDELWQSMIPGRFTSHYDVIADGIGVICGSITGTFLYKISE</sequence>
<dbReference type="EMBL" id="UINC01026037">
    <property type="protein sequence ID" value="SVB02764.1"/>
    <property type="molecule type" value="Genomic_DNA"/>
</dbReference>
<dbReference type="InterPro" id="IPR006976">
    <property type="entry name" value="VanZ-like"/>
</dbReference>
<evidence type="ECO:0000313" key="2">
    <source>
        <dbReference type="EMBL" id="SVB02764.1"/>
    </source>
</evidence>
<dbReference type="NCBIfam" id="NF037970">
    <property type="entry name" value="vanZ_1"/>
    <property type="match status" value="1"/>
</dbReference>
<evidence type="ECO:0000259" key="1">
    <source>
        <dbReference type="Pfam" id="PF04892"/>
    </source>
</evidence>
<dbReference type="AlphaFoldDB" id="A0A382AMZ9"/>
<gene>
    <name evidence="2" type="ORF">METZ01_LOCUS155618</name>
</gene>
<protein>
    <recommendedName>
        <fullName evidence="1">VanZ-like domain-containing protein</fullName>
    </recommendedName>
</protein>
<accession>A0A382AMZ9</accession>
<feature type="domain" description="VanZ-like" evidence="1">
    <location>
        <begin position="25"/>
        <end position="97"/>
    </location>
</feature>
<name>A0A382AMZ9_9ZZZZ</name>
<proteinExistence type="predicted"/>